<dbReference type="AlphaFoldDB" id="E1IEU6"/>
<evidence type="ECO:0000313" key="3">
    <source>
        <dbReference type="Proteomes" id="UP000054010"/>
    </source>
</evidence>
<feature type="transmembrane region" description="Helical" evidence="1">
    <location>
        <begin position="101"/>
        <end position="120"/>
    </location>
</feature>
<feature type="transmembrane region" description="Helical" evidence="1">
    <location>
        <begin position="66"/>
        <end position="89"/>
    </location>
</feature>
<keyword evidence="1" id="KW-1133">Transmembrane helix</keyword>
<evidence type="ECO:0000256" key="1">
    <source>
        <dbReference type="SAM" id="Phobius"/>
    </source>
</evidence>
<keyword evidence="3" id="KW-1185">Reference proteome</keyword>
<accession>E1IEU6</accession>
<dbReference type="HOGENOM" id="CLU_1642838_0_0_0"/>
<protein>
    <submittedName>
        <fullName evidence="2">Uncharacterized protein</fullName>
    </submittedName>
</protein>
<dbReference type="Proteomes" id="UP000054010">
    <property type="component" value="Unassembled WGS sequence"/>
</dbReference>
<keyword evidence="1" id="KW-0812">Transmembrane</keyword>
<sequence>MADFYATLAGIAFTLLGLWWVVVQMKYELWMSTPARRRVAYAASMHFVAPGLIALIAVLSGEESQIWRLGAALGGVLGAAVSGYALLSVNLSRSQRLQEGLICLLFLVATGLAFVTTPLFGVRPVMIEALVDTAVLGLGVQFVWDCFTERDTA</sequence>
<organism evidence="2 3">
    <name type="scientific">Oscillochloris trichoides DG-6</name>
    <dbReference type="NCBI Taxonomy" id="765420"/>
    <lineage>
        <taxon>Bacteria</taxon>
        <taxon>Bacillati</taxon>
        <taxon>Chloroflexota</taxon>
        <taxon>Chloroflexia</taxon>
        <taxon>Chloroflexales</taxon>
        <taxon>Chloroflexineae</taxon>
        <taxon>Oscillochloridaceae</taxon>
        <taxon>Oscillochloris</taxon>
    </lineage>
</organism>
<name>E1IEU6_9CHLR</name>
<proteinExistence type="predicted"/>
<reference evidence="2 3" key="1">
    <citation type="journal article" date="2011" name="J. Bacteriol.">
        <title>Draft genome sequence of the anoxygenic filamentous phototrophic bacterium Oscillochloris trichoides subsp. DG-6.</title>
        <authorList>
            <person name="Kuznetsov B.B."/>
            <person name="Ivanovsky R.N."/>
            <person name="Keppen O.I."/>
            <person name="Sukhacheva M.V."/>
            <person name="Bumazhkin B.K."/>
            <person name="Patutina E.O."/>
            <person name="Beletsky A.V."/>
            <person name="Mardanov A.V."/>
            <person name="Baslerov R.V."/>
            <person name="Panteleeva A.N."/>
            <person name="Kolganova T.V."/>
            <person name="Ravin N.V."/>
            <person name="Skryabin K.G."/>
        </authorList>
    </citation>
    <scope>NUCLEOTIDE SEQUENCE [LARGE SCALE GENOMIC DNA]</scope>
    <source>
        <strain evidence="2 3">DG-6</strain>
    </source>
</reference>
<keyword evidence="1" id="KW-0472">Membrane</keyword>
<feature type="transmembrane region" description="Helical" evidence="1">
    <location>
        <begin position="39"/>
        <end position="60"/>
    </location>
</feature>
<comment type="caution">
    <text evidence="2">The sequence shown here is derived from an EMBL/GenBank/DDBJ whole genome shotgun (WGS) entry which is preliminary data.</text>
</comment>
<feature type="transmembrane region" description="Helical" evidence="1">
    <location>
        <begin position="6"/>
        <end position="27"/>
    </location>
</feature>
<dbReference type="STRING" id="765420.OSCT_1847"/>
<gene>
    <name evidence="2" type="ORF">OSCT_1847</name>
</gene>
<dbReference type="EMBL" id="ADVR01000075">
    <property type="protein sequence ID" value="EFO80293.1"/>
    <property type="molecule type" value="Genomic_DNA"/>
</dbReference>
<evidence type="ECO:0000313" key="2">
    <source>
        <dbReference type="EMBL" id="EFO80293.1"/>
    </source>
</evidence>
<dbReference type="eggNOG" id="ENOG5033EZU">
    <property type="taxonomic scope" value="Bacteria"/>
</dbReference>
<dbReference type="OrthoDB" id="5187761at2"/>